<feature type="region of interest" description="Disordered" evidence="2">
    <location>
        <begin position="262"/>
        <end position="407"/>
    </location>
</feature>
<feature type="compositionally biased region" description="Basic and acidic residues" evidence="2">
    <location>
        <begin position="285"/>
        <end position="297"/>
    </location>
</feature>
<accession>A0A811PA07</accession>
<feature type="compositionally biased region" description="Basic and acidic residues" evidence="2">
    <location>
        <begin position="265"/>
        <end position="275"/>
    </location>
</feature>
<reference evidence="3" key="1">
    <citation type="submission" date="2020-10" db="EMBL/GenBank/DDBJ databases">
        <authorList>
            <person name="Han B."/>
            <person name="Lu T."/>
            <person name="Zhao Q."/>
            <person name="Huang X."/>
            <person name="Zhao Y."/>
        </authorList>
    </citation>
    <scope>NUCLEOTIDE SEQUENCE</scope>
</reference>
<dbReference type="Proteomes" id="UP000604825">
    <property type="component" value="Unassembled WGS sequence"/>
</dbReference>
<feature type="coiled-coil region" evidence="1">
    <location>
        <begin position="23"/>
        <end position="60"/>
    </location>
</feature>
<gene>
    <name evidence="3" type="ORF">NCGR_LOCUS23958</name>
</gene>
<feature type="compositionally biased region" description="Acidic residues" evidence="2">
    <location>
        <begin position="482"/>
        <end position="492"/>
    </location>
</feature>
<evidence type="ECO:0000313" key="3">
    <source>
        <dbReference type="EMBL" id="CAD6235867.1"/>
    </source>
</evidence>
<feature type="region of interest" description="Disordered" evidence="2">
    <location>
        <begin position="458"/>
        <end position="501"/>
    </location>
</feature>
<evidence type="ECO:0000256" key="1">
    <source>
        <dbReference type="SAM" id="Coils"/>
    </source>
</evidence>
<organism evidence="3 4">
    <name type="scientific">Miscanthus lutarioriparius</name>
    <dbReference type="NCBI Taxonomy" id="422564"/>
    <lineage>
        <taxon>Eukaryota</taxon>
        <taxon>Viridiplantae</taxon>
        <taxon>Streptophyta</taxon>
        <taxon>Embryophyta</taxon>
        <taxon>Tracheophyta</taxon>
        <taxon>Spermatophyta</taxon>
        <taxon>Magnoliopsida</taxon>
        <taxon>Liliopsida</taxon>
        <taxon>Poales</taxon>
        <taxon>Poaceae</taxon>
        <taxon>PACMAD clade</taxon>
        <taxon>Panicoideae</taxon>
        <taxon>Andropogonodae</taxon>
        <taxon>Andropogoneae</taxon>
        <taxon>Saccharinae</taxon>
        <taxon>Miscanthus</taxon>
    </lineage>
</organism>
<protein>
    <submittedName>
        <fullName evidence="3">Uncharacterized protein</fullName>
    </submittedName>
</protein>
<keyword evidence="1" id="KW-0175">Coiled coil</keyword>
<dbReference type="PANTHER" id="PTHR33701">
    <property type="entry name" value="TRANSMEMBRANE PROTEIN"/>
    <property type="match status" value="1"/>
</dbReference>
<comment type="caution">
    <text evidence="3">The sequence shown here is derived from an EMBL/GenBank/DDBJ whole genome shotgun (WGS) entry which is preliminary data.</text>
</comment>
<feature type="compositionally biased region" description="Polar residues" evidence="2">
    <location>
        <begin position="300"/>
        <end position="312"/>
    </location>
</feature>
<feature type="region of interest" description="Disordered" evidence="2">
    <location>
        <begin position="71"/>
        <end position="244"/>
    </location>
</feature>
<feature type="compositionally biased region" description="Acidic residues" evidence="2">
    <location>
        <begin position="207"/>
        <end position="221"/>
    </location>
</feature>
<feature type="compositionally biased region" description="Polar residues" evidence="2">
    <location>
        <begin position="396"/>
        <end position="407"/>
    </location>
</feature>
<feature type="region of interest" description="Disordered" evidence="2">
    <location>
        <begin position="528"/>
        <end position="551"/>
    </location>
</feature>
<keyword evidence="4" id="KW-1185">Reference proteome</keyword>
<evidence type="ECO:0000313" key="4">
    <source>
        <dbReference type="Proteomes" id="UP000604825"/>
    </source>
</evidence>
<feature type="compositionally biased region" description="Polar residues" evidence="2">
    <location>
        <begin position="319"/>
        <end position="329"/>
    </location>
</feature>
<feature type="compositionally biased region" description="Basic and acidic residues" evidence="2">
    <location>
        <begin position="80"/>
        <end position="96"/>
    </location>
</feature>
<dbReference type="AlphaFoldDB" id="A0A811PA07"/>
<feature type="compositionally biased region" description="Basic and acidic residues" evidence="2">
    <location>
        <begin position="330"/>
        <end position="340"/>
    </location>
</feature>
<evidence type="ECO:0000256" key="2">
    <source>
        <dbReference type="SAM" id="MobiDB-lite"/>
    </source>
</evidence>
<name>A0A811PA07_9POAL</name>
<feature type="compositionally biased region" description="Basic residues" evidence="2">
    <location>
        <begin position="138"/>
        <end position="152"/>
    </location>
</feature>
<feature type="compositionally biased region" description="Polar residues" evidence="2">
    <location>
        <begin position="344"/>
        <end position="361"/>
    </location>
</feature>
<sequence length="705" mass="75535">MADSTAMTVDFLRARLLSERSVSRAAKERADELAKRVAELEEQVRAVTAQRRQAERAAAEVLAVLESQGFGGHLSDVADDSGHDSGEEDDGKRRGDTAGATGEEGEEEEPSAAKGEAEDALSGTAQPGGLSWKGRSVSPRKARQLKQKHRRSYFYLLSSDPSPKYRVGQSCRKNKRRVELSDVIRSVATQDDGGGGGSQKCRQDGSDITDDGQADMDGEVGGDERSSGTGGGGGQYVIRYEEDGEMERVLERQAELIGQYEEEEKAQREWEKQYNENRNANKGGVELKNKSYQKDAAAKSNVTKLPITNNPSAERLPNGSLSESLQNGAQRREANEEPDHGCAQTFSISAQESSNSSTVTRQDQDRGGQISDGDSGYSTNARSPKHDAVIRAPSDGSPSSDTLNSKVTDWSSSQFHDCTDSQLDTQSSYPPPSCSIAHIESVLQALQRARISLSARLSKPVPPSQVTLALPAPGDEHREYDDLPANDDDEDSYGEKLSGSSPALQEMLALPAPEDYHERDREDSLLDNAATSHVEKSSSSSPPREEMLALPAPGDDYRKEIEDYMKIPVGTPGLFRLPIDSFPADEKMFSGTACGSGFSLGAAARHATSILSNPAASCGAATATSVPSVPSDGSGFPSRQGIDLQASPLLSVPASGRCISMPTPDFAVGTGIPGLQDLNRGMPLPDADLFIQCGIDCTISNKWML</sequence>
<dbReference type="PANTHER" id="PTHR33701:SF3">
    <property type="entry name" value="TRANSCRIPTIONAL REGULATOR ATRX"/>
    <property type="match status" value="1"/>
</dbReference>
<dbReference type="EMBL" id="CAJGYO010000006">
    <property type="protein sequence ID" value="CAD6235867.1"/>
    <property type="molecule type" value="Genomic_DNA"/>
</dbReference>
<dbReference type="OrthoDB" id="1939754at2759"/>
<proteinExistence type="predicted"/>